<dbReference type="Proteomes" id="UP000284531">
    <property type="component" value="Unassembled WGS sequence"/>
</dbReference>
<proteinExistence type="predicted"/>
<protein>
    <submittedName>
        <fullName evidence="1">Uncharacterized protein</fullName>
    </submittedName>
</protein>
<sequence>MKKWIFILLMGLLTGCLDDDDKYIYHTHDNSVVLLKINYTDFEFEGGIEIFLHSEFNESTNIPISVDYVPPGDFGSISLYYEPKEELIFEGSIVWAGSGERTFPRYIYHPDNFLYLDEEIEKPADERFQIIFPEEGVDYPLEDIWNSINDLAIVNRYLKGGKNIGLFRYTPSVGVGDPNEWSWYVIMNTIPN</sequence>
<accession>A0A419WF74</accession>
<dbReference type="PROSITE" id="PS51257">
    <property type="entry name" value="PROKAR_LIPOPROTEIN"/>
    <property type="match status" value="1"/>
</dbReference>
<organism evidence="1 2">
    <name type="scientific">Marinifilum flexuosum</name>
    <dbReference type="NCBI Taxonomy" id="1117708"/>
    <lineage>
        <taxon>Bacteria</taxon>
        <taxon>Pseudomonadati</taxon>
        <taxon>Bacteroidota</taxon>
        <taxon>Bacteroidia</taxon>
        <taxon>Marinilabiliales</taxon>
        <taxon>Marinifilaceae</taxon>
    </lineage>
</organism>
<dbReference type="EMBL" id="RAPQ01000015">
    <property type="protein sequence ID" value="RKD94103.1"/>
    <property type="molecule type" value="Genomic_DNA"/>
</dbReference>
<evidence type="ECO:0000313" key="1">
    <source>
        <dbReference type="EMBL" id="RKD94103.1"/>
    </source>
</evidence>
<name>A0A419WF74_9BACT</name>
<dbReference type="RefSeq" id="WP_147376072.1">
    <property type="nucleotide sequence ID" value="NZ_CANNFL010000025.1"/>
</dbReference>
<dbReference type="OrthoDB" id="1339516at2"/>
<keyword evidence="2" id="KW-1185">Reference proteome</keyword>
<gene>
    <name evidence="1" type="ORF">BXY64_4266</name>
</gene>
<dbReference type="AlphaFoldDB" id="A0A419WF74"/>
<reference evidence="1 2" key="1">
    <citation type="submission" date="2018-09" db="EMBL/GenBank/DDBJ databases">
        <title>Genomic Encyclopedia of Archaeal and Bacterial Type Strains, Phase II (KMG-II): from individual species to whole genera.</title>
        <authorList>
            <person name="Goeker M."/>
        </authorList>
    </citation>
    <scope>NUCLEOTIDE SEQUENCE [LARGE SCALE GENOMIC DNA]</scope>
    <source>
        <strain evidence="1 2">DSM 21950</strain>
    </source>
</reference>
<comment type="caution">
    <text evidence="1">The sequence shown here is derived from an EMBL/GenBank/DDBJ whole genome shotgun (WGS) entry which is preliminary data.</text>
</comment>
<evidence type="ECO:0000313" key="2">
    <source>
        <dbReference type="Proteomes" id="UP000284531"/>
    </source>
</evidence>